<evidence type="ECO:0000313" key="4">
    <source>
        <dbReference type="Proteomes" id="UP000748308"/>
    </source>
</evidence>
<accession>A0A938BNY5</accession>
<dbReference type="SUPFAM" id="SSF53756">
    <property type="entry name" value="UDP-Glycosyltransferase/glycogen phosphorylase"/>
    <property type="match status" value="1"/>
</dbReference>
<dbReference type="Proteomes" id="UP000748308">
    <property type="component" value="Unassembled WGS sequence"/>
</dbReference>
<dbReference type="Pfam" id="PF13579">
    <property type="entry name" value="Glyco_trans_4_4"/>
    <property type="match status" value="1"/>
</dbReference>
<proteinExistence type="predicted"/>
<dbReference type="EMBL" id="VGIY01000180">
    <property type="protein sequence ID" value="MBM3317748.1"/>
    <property type="molecule type" value="Genomic_DNA"/>
</dbReference>
<name>A0A938BNY5_UNCEI</name>
<evidence type="ECO:0000259" key="1">
    <source>
        <dbReference type="Pfam" id="PF00534"/>
    </source>
</evidence>
<evidence type="ECO:0000313" key="3">
    <source>
        <dbReference type="EMBL" id="MBM3317748.1"/>
    </source>
</evidence>
<feature type="domain" description="Glycosyl transferase family 1" evidence="1">
    <location>
        <begin position="231"/>
        <end position="383"/>
    </location>
</feature>
<dbReference type="CDD" id="cd03801">
    <property type="entry name" value="GT4_PimA-like"/>
    <property type="match status" value="1"/>
</dbReference>
<dbReference type="InterPro" id="IPR028098">
    <property type="entry name" value="Glyco_trans_4-like_N"/>
</dbReference>
<reference evidence="3" key="1">
    <citation type="submission" date="2019-03" db="EMBL/GenBank/DDBJ databases">
        <title>Lake Tanganyika Metagenome-Assembled Genomes (MAGs).</title>
        <authorList>
            <person name="Tran P."/>
        </authorList>
    </citation>
    <scope>NUCLEOTIDE SEQUENCE</scope>
    <source>
        <strain evidence="3">M_DeepCast_400m_m2_100</strain>
    </source>
</reference>
<sequence>MTILQANKFHYVKGGAERYYLDVSRLLAGGGHTVVPFAMEDRRNEPTPYARWFVRGVDYRGRLGLAARAREALRAIDSAETMRKAAALVAETRPAVAHLHNIYHQLSPSLITALDRCGVPMVQSLHDYKIICPGYLLMTHGEICERCKGGRYFNAVLHKCLLDSTPASIVGWIEATLHARRGTYGKVARFLCPSRFLLEKFAEFGVPREKLVHFPYFLPLDDYAPAYAPADYFIYLGRLSREKGIATLLQALRERSGTRLTCRILGEGPLEGELKRRAAEWKLGRVEFSGYLQGEALQRAIREAAFTVVPSEWYENLPFSVLESFALGTPVVGSRIGGIPEMVLDRETGLTFAPGEATELAAAIDWMEAHPSEAVEMGRRARRMDEERYAPEPHLRRLVELYREVIAAAAPAGVG</sequence>
<dbReference type="InterPro" id="IPR001296">
    <property type="entry name" value="Glyco_trans_1"/>
</dbReference>
<dbReference type="InterPro" id="IPR050194">
    <property type="entry name" value="Glycosyltransferase_grp1"/>
</dbReference>
<dbReference type="AlphaFoldDB" id="A0A938BNY5"/>
<dbReference type="Gene3D" id="3.40.50.2000">
    <property type="entry name" value="Glycogen Phosphorylase B"/>
    <property type="match status" value="2"/>
</dbReference>
<dbReference type="Pfam" id="PF00534">
    <property type="entry name" value="Glycos_transf_1"/>
    <property type="match status" value="1"/>
</dbReference>
<dbReference type="GO" id="GO:0016757">
    <property type="term" value="F:glycosyltransferase activity"/>
    <property type="evidence" value="ECO:0007669"/>
    <property type="project" value="InterPro"/>
</dbReference>
<protein>
    <submittedName>
        <fullName evidence="3">Glycosyltransferase family 4 protein</fullName>
    </submittedName>
</protein>
<gene>
    <name evidence="3" type="ORF">FJY75_07830</name>
</gene>
<feature type="domain" description="Glycosyltransferase subfamily 4-like N-terminal" evidence="2">
    <location>
        <begin position="14"/>
        <end position="216"/>
    </location>
</feature>
<dbReference type="PANTHER" id="PTHR45947">
    <property type="entry name" value="SULFOQUINOVOSYL TRANSFERASE SQD2"/>
    <property type="match status" value="1"/>
</dbReference>
<comment type="caution">
    <text evidence="3">The sequence shown here is derived from an EMBL/GenBank/DDBJ whole genome shotgun (WGS) entry which is preliminary data.</text>
</comment>
<evidence type="ECO:0000259" key="2">
    <source>
        <dbReference type="Pfam" id="PF13579"/>
    </source>
</evidence>
<dbReference type="PANTHER" id="PTHR45947:SF13">
    <property type="entry name" value="TRANSFERASE"/>
    <property type="match status" value="1"/>
</dbReference>
<organism evidence="3 4">
    <name type="scientific">Eiseniibacteriota bacterium</name>
    <dbReference type="NCBI Taxonomy" id="2212470"/>
    <lineage>
        <taxon>Bacteria</taxon>
        <taxon>Candidatus Eiseniibacteriota</taxon>
    </lineage>
</organism>